<accession>A0A5B8XEA4</accession>
<sequence>MDLVDIFTNTYISVVTFDVILNYYDAVVAIYPEKIRGLAHLVMCIAEILGILTIFLVGRGLKPLFNKDNRIMSFKSMNSGHYYLLFAPLFFSTLASSVGIFFIGIQRFNYLNIKILELILCMRIFVHICGWLLG</sequence>
<feature type="transmembrane region" description="Helical" evidence="1">
    <location>
        <begin position="12"/>
        <end position="31"/>
    </location>
</feature>
<keyword evidence="1" id="KW-1133">Transmembrane helix</keyword>
<feature type="transmembrane region" description="Helical" evidence="1">
    <location>
        <begin position="38"/>
        <end position="61"/>
    </location>
</feature>
<reference evidence="2 3" key="1">
    <citation type="journal article" date="2019" name="ISME J.">
        <title>Deianiraea, an extracellular bacterium associated with the ciliate Paramecium, suggests an alternative scenario for the evolution of Rickettsiales.</title>
        <authorList>
            <person name="Castelli M."/>
            <person name="Sabaneyeva E."/>
            <person name="Lanzoni O."/>
            <person name="Lebedeva N."/>
            <person name="Floriano A.M."/>
            <person name="Gaiarsa S."/>
            <person name="Benken K."/>
            <person name="Modeo L."/>
            <person name="Bandi C."/>
            <person name="Potekhin A."/>
            <person name="Sassera D."/>
            <person name="Petroni G."/>
        </authorList>
    </citation>
    <scope>NUCLEOTIDE SEQUENCE [LARGE SCALE GENOMIC DNA]</scope>
    <source>
        <strain evidence="2">CyL4-1</strain>
    </source>
</reference>
<dbReference type="RefSeq" id="WP_146820912.1">
    <property type="nucleotide sequence ID" value="NZ_CP029077.1"/>
</dbReference>
<proteinExistence type="predicted"/>
<evidence type="ECO:0000313" key="3">
    <source>
        <dbReference type="Proteomes" id="UP000321934"/>
    </source>
</evidence>
<keyword evidence="1" id="KW-0812">Transmembrane</keyword>
<keyword evidence="3" id="KW-1185">Reference proteome</keyword>
<evidence type="ECO:0000313" key="2">
    <source>
        <dbReference type="EMBL" id="QED23648.1"/>
    </source>
</evidence>
<feature type="transmembrane region" description="Helical" evidence="1">
    <location>
        <begin position="81"/>
        <end position="103"/>
    </location>
</feature>
<keyword evidence="1" id="KW-0472">Membrane</keyword>
<organism evidence="2 3">
    <name type="scientific">Candidatus Deianiraea vastatrix</name>
    <dbReference type="NCBI Taxonomy" id="2163644"/>
    <lineage>
        <taxon>Bacteria</taxon>
        <taxon>Pseudomonadati</taxon>
        <taxon>Pseudomonadota</taxon>
        <taxon>Alphaproteobacteria</taxon>
        <taxon>Rickettsiales</taxon>
        <taxon>Candidatus Deianiraeaceae</taxon>
        <taxon>Candidatus Deianiraea</taxon>
    </lineage>
</organism>
<evidence type="ECO:0000256" key="1">
    <source>
        <dbReference type="SAM" id="Phobius"/>
    </source>
</evidence>
<dbReference type="AlphaFoldDB" id="A0A5B8XEA4"/>
<protein>
    <submittedName>
        <fullName evidence="2">Uncharacterized protein</fullName>
    </submittedName>
</protein>
<dbReference type="EMBL" id="CP029077">
    <property type="protein sequence ID" value="QED23648.1"/>
    <property type="molecule type" value="Genomic_DNA"/>
</dbReference>
<gene>
    <name evidence="2" type="ORF">Deia_00861</name>
</gene>
<dbReference type="Proteomes" id="UP000321934">
    <property type="component" value="Chromosome"/>
</dbReference>
<name>A0A5B8XEA4_9RICK</name>